<reference evidence="1 2" key="1">
    <citation type="submission" date="2019-08" db="EMBL/GenBank/DDBJ databases">
        <title>Draft genome of C. urealyticum strain VH4248.</title>
        <authorList>
            <person name="Navas J."/>
        </authorList>
    </citation>
    <scope>NUCLEOTIDE SEQUENCE [LARGE SCALE GENOMIC DNA]</scope>
    <source>
        <strain evidence="1 2">VH4248</strain>
    </source>
</reference>
<name>A0A5D4FU53_9CORY</name>
<dbReference type="SUPFAM" id="SSF52540">
    <property type="entry name" value="P-loop containing nucleoside triphosphate hydrolases"/>
    <property type="match status" value="1"/>
</dbReference>
<dbReference type="EMBL" id="VSZI01000001">
    <property type="protein sequence ID" value="TYR19568.1"/>
    <property type="molecule type" value="Genomic_DNA"/>
</dbReference>
<comment type="caution">
    <text evidence="1">The sequence shown here is derived from an EMBL/GenBank/DDBJ whole genome shotgun (WGS) entry which is preliminary data.</text>
</comment>
<evidence type="ECO:0000313" key="2">
    <source>
        <dbReference type="Proteomes" id="UP000324726"/>
    </source>
</evidence>
<dbReference type="Gene3D" id="3.40.50.300">
    <property type="entry name" value="P-loop containing nucleotide triphosphate hydrolases"/>
    <property type="match status" value="1"/>
</dbReference>
<organism evidence="1 2">
    <name type="scientific">Corynebacterium urealyticum</name>
    <dbReference type="NCBI Taxonomy" id="43771"/>
    <lineage>
        <taxon>Bacteria</taxon>
        <taxon>Bacillati</taxon>
        <taxon>Actinomycetota</taxon>
        <taxon>Actinomycetes</taxon>
        <taxon>Mycobacteriales</taxon>
        <taxon>Corynebacteriaceae</taxon>
        <taxon>Corynebacterium</taxon>
    </lineage>
</organism>
<gene>
    <name evidence="1" type="ORF">FYJ87_00635</name>
</gene>
<evidence type="ECO:0000313" key="1">
    <source>
        <dbReference type="EMBL" id="TYR19568.1"/>
    </source>
</evidence>
<dbReference type="InterPro" id="IPR027417">
    <property type="entry name" value="P-loop_NTPase"/>
</dbReference>
<sequence length="374" mass="38917">MNAWGSKLLRSDRARHAGALRDMLRTPVIVDVADHDSADAVAMAVAATGREQLRQDEAESKFPHGHHRGLRRVDDALLASLSEPVTAGGALELAEELGAIDTPRIHVHGVQGGAGTSSLAVHLALALAHCLFQDATPVSLVDADPDSVGLDLLCGWEGVPGRRVGERSIGGHKGGDIPVEGWPVAPGGTGLRFRSRRLDAVGGRPEPNADLVVDYPAPGIADYPRAGVVVVDRGRVDPMADVRGVVPAGQAEAHSAATDTPSPAARAADLVVCVSRPTVAGVHALGRCLAELDAADVPAVGVLREEAGLETPIALRQMLGRLPVELWPWDGAIAAEPLDGCSGEASVNDLQFGLRILGHLPGASEWGRARDVDC</sequence>
<dbReference type="AlphaFoldDB" id="A0A5D4FU53"/>
<protein>
    <submittedName>
        <fullName evidence="1">Uncharacterized protein</fullName>
    </submittedName>
</protein>
<accession>A0A5D4FU53</accession>
<dbReference type="Proteomes" id="UP000324726">
    <property type="component" value="Unassembled WGS sequence"/>
</dbReference>
<proteinExistence type="predicted"/>